<organism evidence="5">
    <name type="scientific">Roseihalotalea indica</name>
    <dbReference type="NCBI Taxonomy" id="2867963"/>
    <lineage>
        <taxon>Bacteria</taxon>
        <taxon>Pseudomonadati</taxon>
        <taxon>Bacteroidota</taxon>
        <taxon>Cytophagia</taxon>
        <taxon>Cytophagales</taxon>
        <taxon>Catalimonadaceae</taxon>
        <taxon>Roseihalotalea</taxon>
    </lineage>
</organism>
<dbReference type="InterPro" id="IPR023188">
    <property type="entry name" value="DPS_DNA-bd_CS"/>
</dbReference>
<evidence type="ECO:0000259" key="4">
    <source>
        <dbReference type="Pfam" id="PF00210"/>
    </source>
</evidence>
<reference evidence="5" key="2">
    <citation type="journal article" date="2024" name="Antonie Van Leeuwenhoek">
        <title>Roseihalotalea indica gen. nov., sp. nov., a halophilic Bacteroidetes from mesopelagic Southwest Indian Ocean with higher carbohydrate metabolic potential.</title>
        <authorList>
            <person name="Chen B."/>
            <person name="Zhang M."/>
            <person name="Lin D."/>
            <person name="Ye J."/>
            <person name="Tang K."/>
        </authorList>
    </citation>
    <scope>NUCLEOTIDE SEQUENCE</scope>
    <source>
        <strain evidence="5">TK19036</strain>
    </source>
</reference>
<dbReference type="PANTHER" id="PTHR42932:SF1">
    <property type="entry name" value="GENERAL STRESS PROTEIN 20U"/>
    <property type="match status" value="1"/>
</dbReference>
<proteinExistence type="inferred from homology"/>
<dbReference type="Gene3D" id="1.20.1260.10">
    <property type="match status" value="1"/>
</dbReference>
<dbReference type="AlphaFoldDB" id="A0AA49GNJ8"/>
<dbReference type="PROSITE" id="PS00819">
    <property type="entry name" value="DPS_2"/>
    <property type="match status" value="1"/>
</dbReference>
<name>A0AA49GNJ8_9BACT</name>
<reference evidence="5" key="1">
    <citation type="journal article" date="2023" name="Comput. Struct. Biotechnol. J.">
        <title>Discovery of a novel marine Bacteroidetes with a rich repertoire of carbohydrate-active enzymes.</title>
        <authorList>
            <person name="Chen B."/>
            <person name="Liu G."/>
            <person name="Chen Q."/>
            <person name="Wang H."/>
            <person name="Liu L."/>
            <person name="Tang K."/>
        </authorList>
    </citation>
    <scope>NUCLEOTIDE SEQUENCE</scope>
    <source>
        <strain evidence="5">TK19036</strain>
    </source>
</reference>
<evidence type="ECO:0000313" key="5">
    <source>
        <dbReference type="EMBL" id="WKN37071.1"/>
    </source>
</evidence>
<accession>A0AA49GNJ8</accession>
<comment type="similarity">
    <text evidence="1 2">Belongs to the Dps family.</text>
</comment>
<dbReference type="GO" id="GO:0016722">
    <property type="term" value="F:oxidoreductase activity, acting on metal ions"/>
    <property type="evidence" value="ECO:0007669"/>
    <property type="project" value="InterPro"/>
</dbReference>
<dbReference type="InterPro" id="IPR012347">
    <property type="entry name" value="Ferritin-like"/>
</dbReference>
<dbReference type="PRINTS" id="PR01346">
    <property type="entry name" value="HELNAPAPROT"/>
</dbReference>
<dbReference type="Pfam" id="PF00210">
    <property type="entry name" value="Ferritin"/>
    <property type="match status" value="1"/>
</dbReference>
<sequence length="158" mass="18161">MISTAVEQDNRAKAKELVVDQLNGLLADYQIYYQNLRGFHWNVTGSWFFQLHQQFEELYQEAAEVVDQLAERIRALDATPLHALDDYFQKAQLTAAKNVSQGDKAVHITWKNNQVILYSLKETLATAQEAQDQGTASLLEDMIQATEKRIWMLKAFLQ</sequence>
<gene>
    <name evidence="5" type="ORF">K4G66_32390</name>
</gene>
<protein>
    <submittedName>
        <fullName evidence="5">DNA starvation/stationary phase protection protein</fullName>
    </submittedName>
</protein>
<evidence type="ECO:0000256" key="2">
    <source>
        <dbReference type="RuleBase" id="RU003875"/>
    </source>
</evidence>
<dbReference type="InterPro" id="IPR008331">
    <property type="entry name" value="Ferritin_DPS_dom"/>
</dbReference>
<dbReference type="InterPro" id="IPR009078">
    <property type="entry name" value="Ferritin-like_SF"/>
</dbReference>
<dbReference type="CDD" id="cd01043">
    <property type="entry name" value="DPS"/>
    <property type="match status" value="1"/>
</dbReference>
<evidence type="ECO:0000256" key="3">
    <source>
        <dbReference type="SAM" id="Coils"/>
    </source>
</evidence>
<dbReference type="InterPro" id="IPR002177">
    <property type="entry name" value="DPS_DNA-bd"/>
</dbReference>
<keyword evidence="3" id="KW-0175">Coiled coil</keyword>
<dbReference type="PIRSF" id="PIRSF005900">
    <property type="entry name" value="Dps"/>
    <property type="match status" value="1"/>
</dbReference>
<dbReference type="GO" id="GO:0008199">
    <property type="term" value="F:ferric iron binding"/>
    <property type="evidence" value="ECO:0007669"/>
    <property type="project" value="InterPro"/>
</dbReference>
<dbReference type="PANTHER" id="PTHR42932">
    <property type="entry name" value="GENERAL STRESS PROTEIN 20U"/>
    <property type="match status" value="1"/>
</dbReference>
<evidence type="ECO:0000256" key="1">
    <source>
        <dbReference type="ARBA" id="ARBA00009497"/>
    </source>
</evidence>
<feature type="coiled-coil region" evidence="3">
    <location>
        <begin position="52"/>
        <end position="79"/>
    </location>
</feature>
<dbReference type="EMBL" id="CP120682">
    <property type="protein sequence ID" value="WKN37071.1"/>
    <property type="molecule type" value="Genomic_DNA"/>
</dbReference>
<feature type="domain" description="Ferritin/DPS" evidence="4">
    <location>
        <begin position="20"/>
        <end position="158"/>
    </location>
</feature>
<dbReference type="PROSITE" id="PS00818">
    <property type="entry name" value="DPS_1"/>
    <property type="match status" value="1"/>
</dbReference>
<dbReference type="SUPFAM" id="SSF47240">
    <property type="entry name" value="Ferritin-like"/>
    <property type="match status" value="1"/>
</dbReference>